<dbReference type="SUPFAM" id="SSF57783">
    <property type="entry name" value="Zinc beta-ribbon"/>
    <property type="match status" value="1"/>
</dbReference>
<dbReference type="Pfam" id="PF13155">
    <property type="entry name" value="Toprim_2"/>
    <property type="match status" value="1"/>
</dbReference>
<dbReference type="InterPro" id="IPR034154">
    <property type="entry name" value="TOPRIM_DnaG/twinkle"/>
</dbReference>
<dbReference type="GO" id="GO:0003677">
    <property type="term" value="F:DNA binding"/>
    <property type="evidence" value="ECO:0007669"/>
    <property type="project" value="InterPro"/>
</dbReference>
<evidence type="ECO:0000313" key="2">
    <source>
        <dbReference type="EMBL" id="GKH83305.1"/>
    </source>
</evidence>
<accession>A0AA37KM57</accession>
<dbReference type="Proteomes" id="UP001055104">
    <property type="component" value="Unassembled WGS sequence"/>
</dbReference>
<dbReference type="InterPro" id="IPR036977">
    <property type="entry name" value="DNA_primase_Znf_CHC2"/>
</dbReference>
<dbReference type="Pfam" id="PF01807">
    <property type="entry name" value="Zn_ribbon_DnaG"/>
    <property type="match status" value="1"/>
</dbReference>
<protein>
    <submittedName>
        <fullName evidence="2">DNA primase</fullName>
    </submittedName>
</protein>
<comment type="caution">
    <text evidence="2">The sequence shown here is derived from an EMBL/GenBank/DDBJ whole genome shotgun (WGS) entry which is preliminary data.</text>
</comment>
<dbReference type="GO" id="GO:0003899">
    <property type="term" value="F:DNA-directed RNA polymerase activity"/>
    <property type="evidence" value="ECO:0007669"/>
    <property type="project" value="InterPro"/>
</dbReference>
<dbReference type="CDD" id="cd01029">
    <property type="entry name" value="TOPRIM_primases"/>
    <property type="match status" value="1"/>
</dbReference>
<name>A0AA37KM57_9BACT</name>
<feature type="domain" description="Zinc finger CHC2-type" evidence="1">
    <location>
        <begin position="33"/>
        <end position="83"/>
    </location>
</feature>
<dbReference type="Gene3D" id="3.40.1360.10">
    <property type="match status" value="1"/>
</dbReference>
<dbReference type="AlphaFoldDB" id="A0AA37KM57"/>
<dbReference type="GO" id="GO:0006260">
    <property type="term" value="P:DNA replication"/>
    <property type="evidence" value="ECO:0007669"/>
    <property type="project" value="InterPro"/>
</dbReference>
<dbReference type="SUPFAM" id="SSF56731">
    <property type="entry name" value="DNA primase core"/>
    <property type="match status" value="1"/>
</dbReference>
<reference evidence="2" key="1">
    <citation type="submission" date="2022-01" db="EMBL/GenBank/DDBJ databases">
        <title>Novel bile acid biosynthetic pathways are enriched in the microbiome of centenarians.</title>
        <authorList>
            <person name="Sato Y."/>
            <person name="Atarashi K."/>
            <person name="Plichta R.D."/>
            <person name="Arai Y."/>
            <person name="Sasajima S."/>
            <person name="Kearney M.S."/>
            <person name="Suda W."/>
            <person name="Takeshita K."/>
            <person name="Sasaki T."/>
            <person name="Okamoto S."/>
            <person name="Skelly N.A."/>
            <person name="Okamura Y."/>
            <person name="Vlamakis H."/>
            <person name="Li Y."/>
            <person name="Tanoue T."/>
            <person name="Takei H."/>
            <person name="Nittono H."/>
            <person name="Narushima S."/>
            <person name="Irie J."/>
            <person name="Itoh H."/>
            <person name="Moriya K."/>
            <person name="Sugiura Y."/>
            <person name="Suematsu M."/>
            <person name="Moritoki N."/>
            <person name="Shibata S."/>
            <person name="Littman R.D."/>
            <person name="Fischbach A.M."/>
            <person name="Uwamino Y."/>
            <person name="Inoue T."/>
            <person name="Honda A."/>
            <person name="Hattori M."/>
            <person name="Murai T."/>
            <person name="Xavier J.R."/>
            <person name="Hirose N."/>
            <person name="Honda K."/>
        </authorList>
    </citation>
    <scope>NUCLEOTIDE SEQUENCE</scope>
    <source>
        <strain evidence="2">CE91-St7</strain>
    </source>
</reference>
<evidence type="ECO:0000259" key="1">
    <source>
        <dbReference type="Pfam" id="PF01807"/>
    </source>
</evidence>
<organism evidence="2 3">
    <name type="scientific">Phocaeicola dorei</name>
    <dbReference type="NCBI Taxonomy" id="357276"/>
    <lineage>
        <taxon>Bacteria</taxon>
        <taxon>Pseudomonadati</taxon>
        <taxon>Bacteroidota</taxon>
        <taxon>Bacteroidia</taxon>
        <taxon>Bacteroidales</taxon>
        <taxon>Bacteroidaceae</taxon>
        <taxon>Phocaeicola</taxon>
    </lineage>
</organism>
<dbReference type="InterPro" id="IPR002694">
    <property type="entry name" value="Znf_CHC2"/>
</dbReference>
<evidence type="ECO:0000313" key="3">
    <source>
        <dbReference type="Proteomes" id="UP001055104"/>
    </source>
</evidence>
<sequence>MTSQEANSIPLGDILARYGYKPSRRYGGYDMYSSPFRRDSSPSFKVFINENRWYDFGEGSHGRVVDLVMRMENCAFPQAMRRIEELGFSGLAGVPPVLPAAASPGRTVQAPSMTVLKVIPVENRHLLDYAASRHIDADIVRSHCVEVHYCFERNPREKYALGFANDRSGFELRNSMFKGCANAKDITCIAGGNKSCALFEGFFDLLSFRQYAKDHPEIPELGKLDICVLNSTAIADRSKDFLSRYGKVHAFLDNDPPGREALRRIQGLLPKTTVLVNESERLYPSCNDFNEFLQKIKSPVNGREM</sequence>
<dbReference type="EMBL" id="BQOB01000001">
    <property type="protein sequence ID" value="GKH83305.1"/>
    <property type="molecule type" value="Genomic_DNA"/>
</dbReference>
<gene>
    <name evidence="2" type="ORF">CE91St7_41890</name>
</gene>
<dbReference type="Gene3D" id="3.90.580.10">
    <property type="entry name" value="Zinc finger, CHC2-type domain"/>
    <property type="match status" value="1"/>
</dbReference>
<proteinExistence type="predicted"/>
<dbReference type="RefSeq" id="WP_244058116.1">
    <property type="nucleotide sequence ID" value="NZ_BQOA01000001.1"/>
</dbReference>
<dbReference type="GO" id="GO:0008270">
    <property type="term" value="F:zinc ion binding"/>
    <property type="evidence" value="ECO:0007669"/>
    <property type="project" value="InterPro"/>
</dbReference>